<dbReference type="GO" id="GO:0003887">
    <property type="term" value="F:DNA-directed DNA polymerase activity"/>
    <property type="evidence" value="ECO:0007669"/>
    <property type="project" value="UniProtKB-EC"/>
</dbReference>
<dbReference type="EC" id="2.7.7.7" evidence="5"/>
<dbReference type="GO" id="GO:0003684">
    <property type="term" value="F:damaged DNA binding"/>
    <property type="evidence" value="ECO:0007669"/>
    <property type="project" value="InterPro"/>
</dbReference>
<evidence type="ECO:0000256" key="3">
    <source>
        <dbReference type="SAM" id="MobiDB-lite"/>
    </source>
</evidence>
<comment type="similarity">
    <text evidence="1">Belongs to the DNA polymerase type-Y family.</text>
</comment>
<dbReference type="InterPro" id="IPR043502">
    <property type="entry name" value="DNA/RNA_pol_sf"/>
</dbReference>
<dbReference type="PROSITE" id="PS50173">
    <property type="entry name" value="UMUC"/>
    <property type="match status" value="1"/>
</dbReference>
<comment type="function">
    <text evidence="2">Poorly processive, error-prone DNA polymerase involved in untargeted mutagenesis. Copies undamaged DNA at stalled replication forks, which arise in vivo from mismatched or misaligned primer ends. These misaligned primers can be extended by PolIV. Exhibits no 3'-5' exonuclease (proofreading) activity. May be involved in translesional synthesis, in conjunction with the beta clamp from PolIII.</text>
</comment>
<dbReference type="InterPro" id="IPR043128">
    <property type="entry name" value="Rev_trsase/Diguanyl_cyclase"/>
</dbReference>
<accession>A0A087A1S0</accession>
<gene>
    <name evidence="5" type="ORF">BBIA_0404</name>
</gene>
<feature type="compositionally biased region" description="Basic and acidic residues" evidence="3">
    <location>
        <begin position="467"/>
        <end position="481"/>
    </location>
</feature>
<organism evidence="5 6">
    <name type="scientific">Bifidobacterium biavatii DSM 23969</name>
    <dbReference type="NCBI Taxonomy" id="1437608"/>
    <lineage>
        <taxon>Bacteria</taxon>
        <taxon>Bacillati</taxon>
        <taxon>Actinomycetota</taxon>
        <taxon>Actinomycetes</taxon>
        <taxon>Bifidobacteriales</taxon>
        <taxon>Bifidobacteriaceae</taxon>
        <taxon>Bifidobacterium</taxon>
    </lineage>
</organism>
<dbReference type="Proteomes" id="UP000029108">
    <property type="component" value="Unassembled WGS sequence"/>
</dbReference>
<comment type="caution">
    <text evidence="5">The sequence shown here is derived from an EMBL/GenBank/DDBJ whole genome shotgun (WGS) entry which is preliminary data.</text>
</comment>
<dbReference type="InterPro" id="IPR050116">
    <property type="entry name" value="DNA_polymerase-Y"/>
</dbReference>
<feature type="compositionally biased region" description="Polar residues" evidence="3">
    <location>
        <begin position="561"/>
        <end position="582"/>
    </location>
</feature>
<dbReference type="Gene3D" id="3.40.1170.60">
    <property type="match status" value="1"/>
</dbReference>
<dbReference type="EMBL" id="JGYN01000004">
    <property type="protein sequence ID" value="KFI52720.1"/>
    <property type="molecule type" value="Genomic_DNA"/>
</dbReference>
<dbReference type="GO" id="GO:0042276">
    <property type="term" value="P:error-prone translesion synthesis"/>
    <property type="evidence" value="ECO:0007669"/>
    <property type="project" value="TreeGrafter"/>
</dbReference>
<dbReference type="GO" id="GO:0006281">
    <property type="term" value="P:DNA repair"/>
    <property type="evidence" value="ECO:0007669"/>
    <property type="project" value="InterPro"/>
</dbReference>
<evidence type="ECO:0000256" key="1">
    <source>
        <dbReference type="ARBA" id="ARBA00010945"/>
    </source>
</evidence>
<dbReference type="GO" id="GO:0005829">
    <property type="term" value="C:cytosol"/>
    <property type="evidence" value="ECO:0007669"/>
    <property type="project" value="TreeGrafter"/>
</dbReference>
<keyword evidence="6" id="KW-1185">Reference proteome</keyword>
<dbReference type="STRING" id="1437608.GCA_000771645_02267"/>
<sequence length="683" mass="74677">MGCMTAPDRTYLAIDLKSFYASAECAARGLDPLTTNLVVADVSRTEKTICLAVSPSLKAYGIPGRARLFEVEEKLNRVNEERRARIPGHRFAGESSNAEELARFPQLKVAYRAAKPRMAYYLKTSGDIYTIYLKYAAAADIHVYSIDEVFIDATHYLNTVHRMSPHDLARTIVRDILERTGITAAAGIGSNMYLAKVAMDIVAKHMPADRDGVRVAELTEESYRRLLWNHRPLTDFWRVGRGYARRLESAGLLTMGDVARCSLGRASDYYNEDLLYRMFGVNAELLIDHAWGREPCTIADIKAYKPAENSLSNGQVLHRPYSREQARLIVREMADAISLELVKSKQETCQIGLYVGYEGAPGFEGSMPVSTNRFGRTVPRPANGTAELGEYTSSTKVIADAMVALYDRIVSDNTNVSVRRLNMVVGRLRKYADGDDSVDGARVSASTIAPVGEAEQLDLFTDVDAEDERRETRHAEQRREHDVQQALLAIKQKYGNNAVLKAMNLEQDATGRDRNSQIGGHAAGTTDEGPTREVTSTSSSTPVAVRSGGRSGALPPHAGTPSRSVASIPTATFSTDSSSTGSRKGPRTTAFPPQPLPTGVASRQSAASQLASSLRVTHRYDDIIDMPGHRSMHHPQMAAINRAAQFMPFAALAGYDDVLLANLHAVEERVAAEDAAGDCDFGA</sequence>
<evidence type="ECO:0000313" key="6">
    <source>
        <dbReference type="Proteomes" id="UP000029108"/>
    </source>
</evidence>
<keyword evidence="5" id="KW-0548">Nucleotidyltransferase</keyword>
<dbReference type="PANTHER" id="PTHR11076">
    <property type="entry name" value="DNA REPAIR POLYMERASE UMUC / TRANSFERASE FAMILY MEMBER"/>
    <property type="match status" value="1"/>
</dbReference>
<dbReference type="Gene3D" id="3.30.70.270">
    <property type="match status" value="1"/>
</dbReference>
<keyword evidence="5" id="KW-0808">Transferase</keyword>
<evidence type="ECO:0000313" key="5">
    <source>
        <dbReference type="EMBL" id="KFI52720.1"/>
    </source>
</evidence>
<proteinExistence type="inferred from homology"/>
<evidence type="ECO:0000259" key="4">
    <source>
        <dbReference type="PROSITE" id="PS50173"/>
    </source>
</evidence>
<feature type="region of interest" description="Disordered" evidence="3">
    <location>
        <begin position="462"/>
        <end position="481"/>
    </location>
</feature>
<dbReference type="Pfam" id="PF00817">
    <property type="entry name" value="IMS"/>
    <property type="match status" value="1"/>
</dbReference>
<dbReference type="AlphaFoldDB" id="A0A087A1S0"/>
<dbReference type="Gene3D" id="1.10.150.20">
    <property type="entry name" value="5' to 3' exonuclease, C-terminal subdomain"/>
    <property type="match status" value="1"/>
</dbReference>
<dbReference type="SUPFAM" id="SSF56672">
    <property type="entry name" value="DNA/RNA polymerases"/>
    <property type="match status" value="1"/>
</dbReference>
<protein>
    <submittedName>
        <fullName evidence="5">ImpB/MucB/SamB family protein</fullName>
        <ecNumber evidence="5">2.7.7.7</ecNumber>
    </submittedName>
</protein>
<feature type="domain" description="UmuC" evidence="4">
    <location>
        <begin position="11"/>
        <end position="240"/>
    </location>
</feature>
<dbReference type="InterPro" id="IPR001126">
    <property type="entry name" value="UmuC"/>
</dbReference>
<evidence type="ECO:0000256" key="2">
    <source>
        <dbReference type="ARBA" id="ARBA00025589"/>
    </source>
</evidence>
<dbReference type="Pfam" id="PF11799">
    <property type="entry name" value="IMS_C"/>
    <property type="match status" value="1"/>
</dbReference>
<feature type="region of interest" description="Disordered" evidence="3">
    <location>
        <begin position="510"/>
        <end position="600"/>
    </location>
</feature>
<dbReference type="GO" id="GO:0009432">
    <property type="term" value="P:SOS response"/>
    <property type="evidence" value="ECO:0007669"/>
    <property type="project" value="TreeGrafter"/>
</dbReference>
<dbReference type="eggNOG" id="COG0389">
    <property type="taxonomic scope" value="Bacteria"/>
</dbReference>
<dbReference type="PANTHER" id="PTHR11076:SF35">
    <property type="entry name" value="DNA REPAIR PROTEIN HOMOLOG YOBH"/>
    <property type="match status" value="1"/>
</dbReference>
<name>A0A087A1S0_9BIFI</name>
<reference evidence="5 6" key="1">
    <citation type="submission" date="2014-03" db="EMBL/GenBank/DDBJ databases">
        <title>Genomics of Bifidobacteria.</title>
        <authorList>
            <person name="Ventura M."/>
            <person name="Milani C."/>
            <person name="Lugli G.A."/>
        </authorList>
    </citation>
    <scope>NUCLEOTIDE SEQUENCE [LARGE SCALE GENOMIC DNA]</scope>
    <source>
        <strain evidence="5 6">DSM 23969</strain>
    </source>
</reference>
<dbReference type="InterPro" id="IPR017961">
    <property type="entry name" value="DNA_pol_Y-fam_little_finger"/>
</dbReference>